<feature type="region of interest" description="Disordered" evidence="1">
    <location>
        <begin position="971"/>
        <end position="991"/>
    </location>
</feature>
<dbReference type="STRING" id="4572.M8A251"/>
<dbReference type="EMBL" id="KD129240">
    <property type="protein sequence ID" value="EMS58710.1"/>
    <property type="molecule type" value="Genomic_DNA"/>
</dbReference>
<dbReference type="InterPro" id="IPR040229">
    <property type="entry name" value="At3g27390-like"/>
</dbReference>
<name>M8A251_TRIUA</name>
<evidence type="ECO:0000256" key="1">
    <source>
        <dbReference type="SAM" id="MobiDB-lite"/>
    </source>
</evidence>
<feature type="transmembrane region" description="Helical" evidence="2">
    <location>
        <begin position="636"/>
        <end position="658"/>
    </location>
</feature>
<accession>M8A251</accession>
<feature type="transmembrane region" description="Helical" evidence="2">
    <location>
        <begin position="528"/>
        <end position="559"/>
    </location>
</feature>
<proteinExistence type="predicted"/>
<feature type="region of interest" description="Disordered" evidence="1">
    <location>
        <begin position="423"/>
        <end position="446"/>
    </location>
</feature>
<protein>
    <submittedName>
        <fullName evidence="3">Uncharacterized protein</fullName>
    </submittedName>
</protein>
<organism evidence="3">
    <name type="scientific">Triticum urartu</name>
    <name type="common">Red wild einkorn</name>
    <name type="synonym">Crithodium urartu</name>
    <dbReference type="NCBI Taxonomy" id="4572"/>
    <lineage>
        <taxon>Eukaryota</taxon>
        <taxon>Viridiplantae</taxon>
        <taxon>Streptophyta</taxon>
        <taxon>Embryophyta</taxon>
        <taxon>Tracheophyta</taxon>
        <taxon>Spermatophyta</taxon>
        <taxon>Magnoliopsida</taxon>
        <taxon>Liliopsida</taxon>
        <taxon>Poales</taxon>
        <taxon>Poaceae</taxon>
        <taxon>BOP clade</taxon>
        <taxon>Pooideae</taxon>
        <taxon>Triticodae</taxon>
        <taxon>Triticeae</taxon>
        <taxon>Triticinae</taxon>
        <taxon>Triticum</taxon>
    </lineage>
</organism>
<evidence type="ECO:0000256" key="2">
    <source>
        <dbReference type="SAM" id="Phobius"/>
    </source>
</evidence>
<feature type="transmembrane region" description="Helical" evidence="2">
    <location>
        <begin position="679"/>
        <end position="698"/>
    </location>
</feature>
<sequence length="991" mass="109787">MLPRSPASLHLRSLRWPRGFSSSSAPAAAAKEGADGKIVAAVVFERLPVVIPKIHPVVYAFQEFSFRWRQQYRRQYPDDVLGKADARGKGDYQIDYVPAPRITEADKANDRKHINIRIISEISTETKVAKKGLFGHIVAIWIWTGIRVLMSKMSANCDLSMGSTPPIAVLSAVQTDTILSISPAVTKICTLVIILSLVFLDNSLVFYSFLARRWSLQRALDNKLYLLLYGKTFGAPDGKPVWHFPEKVYENEDSLRLCAESALKSVLGGLDNTYFVGNAPMAHMVTEQKEDSSVSPFKRFFFKSQVIGTTHLDIRRETGVVAMALRVKYCACAGERPMQSSTCRATAALQHAARDSHLPTGTLRRLPFPSPSLCLGFKLSVSFSSGSGQEEATGWPPLIHERPGGLPRQALEPRIIPAILRPPPAARLRQSSSDRPGRRGHRFPRRFSRHRRPVACTLRLDLLLRASDIRGDGLISTCSQWSSFLVDRGHEEDTDCEHGAQLHHAAIPCEVLESSHQSTKRIGPVLKILAVVFLPLPLLLLPVLGIVGSLLVGIGYGVFTPLMATFEAVGEGVADKLSHCFLDGTASTIRGACMVVRDVTDFCFHSYFSFMDELSEKMGDDEAPIDIKLSYLPRSFLVALVAVPLDVLMITGVALWKSPCMLLKGWQRLCEDLVGREGPFLETVCVPFAGLAIILWPLAVVAGVIASFLSSFFFGLHAGLVAYQEASFQMGLSYMISAVALYDEYTNDLLYLREGSCLPSKLVPIDRPKYRKAGSAKYETGRDKDEHNVTAASAEKQHQGQPDDVEVTNFNWPKDKVFDWMLGPLLVLKEQMKKLELTEDEELCLQKLIMTNANEKPSDWEDCGFPSSDGVKRAQLQAIIRRCLFLYTLPTLPQSTPKYKFETATESVTYSSINRLQGIVANMSRIPSFRRRFMSLARALYLEAIDAGTIDGSRKVECKVKADIASEELQSRDVGDTKGSSNGTSVDVDMV</sequence>
<dbReference type="GO" id="GO:0010228">
    <property type="term" value="P:vegetative to reproductive phase transition of meristem"/>
    <property type="evidence" value="ECO:0007669"/>
    <property type="project" value="TreeGrafter"/>
</dbReference>
<dbReference type="Gene3D" id="3.90.79.10">
    <property type="entry name" value="Nucleoside Triphosphate Pyrophosphohydrolase"/>
    <property type="match status" value="1"/>
</dbReference>
<keyword evidence="2" id="KW-1133">Transmembrane helix</keyword>
<dbReference type="OMA" id="CWSTIKG"/>
<reference evidence="3" key="1">
    <citation type="journal article" date="2013" name="Nature">
        <title>Draft genome of the wheat A-genome progenitor Triticum urartu.</title>
        <authorList>
            <person name="Ling H.Q."/>
            <person name="Zhao S."/>
            <person name="Liu D."/>
            <person name="Wang J."/>
            <person name="Sun H."/>
            <person name="Zhang C."/>
            <person name="Fan H."/>
            <person name="Li D."/>
            <person name="Dong L."/>
            <person name="Tao Y."/>
            <person name="Gao C."/>
            <person name="Wu H."/>
            <person name="Li Y."/>
            <person name="Cui Y."/>
            <person name="Guo X."/>
            <person name="Zheng S."/>
            <person name="Wang B."/>
            <person name="Yu K."/>
            <person name="Liang Q."/>
            <person name="Yang W."/>
            <person name="Lou X."/>
            <person name="Chen J."/>
            <person name="Feng M."/>
            <person name="Jian J."/>
            <person name="Zhang X."/>
            <person name="Luo G."/>
            <person name="Jiang Y."/>
            <person name="Liu J."/>
            <person name="Wang Z."/>
            <person name="Sha Y."/>
            <person name="Zhang B."/>
            <person name="Wu H."/>
            <person name="Tang D."/>
            <person name="Shen Q."/>
            <person name="Xue P."/>
            <person name="Zou S."/>
            <person name="Wang X."/>
            <person name="Liu X."/>
            <person name="Wang F."/>
            <person name="Yang Y."/>
            <person name="An X."/>
            <person name="Dong Z."/>
            <person name="Zhang K."/>
            <person name="Zhang X."/>
            <person name="Luo M.C."/>
            <person name="Dvorak J."/>
            <person name="Tong Y."/>
            <person name="Wang J."/>
            <person name="Yang H."/>
            <person name="Li Z."/>
            <person name="Wang D."/>
            <person name="Zhang A."/>
            <person name="Wang J."/>
        </authorList>
    </citation>
    <scope>NUCLEOTIDE SEQUENCE</scope>
</reference>
<keyword evidence="2" id="KW-0812">Transmembrane</keyword>
<dbReference type="eggNOG" id="KOG4548">
    <property type="taxonomic scope" value="Eukaryota"/>
</dbReference>
<dbReference type="AlphaFoldDB" id="M8A251"/>
<feature type="region of interest" description="Disordered" evidence="1">
    <location>
        <begin position="774"/>
        <end position="805"/>
    </location>
</feature>
<feature type="transmembrane region" description="Helical" evidence="2">
    <location>
        <begin position="191"/>
        <end position="210"/>
    </location>
</feature>
<evidence type="ECO:0000313" key="3">
    <source>
        <dbReference type="EMBL" id="EMS58710.1"/>
    </source>
</evidence>
<keyword evidence="2" id="KW-0472">Membrane</keyword>
<dbReference type="PANTHER" id="PTHR31133">
    <property type="entry name" value="MEMBRANE PROTEIN"/>
    <property type="match status" value="1"/>
</dbReference>
<dbReference type="PANTHER" id="PTHR31133:SF2">
    <property type="entry name" value="EXPRESSED PROTEIN"/>
    <property type="match status" value="1"/>
</dbReference>
<feature type="compositionally biased region" description="Basic and acidic residues" evidence="1">
    <location>
        <begin position="779"/>
        <end position="788"/>
    </location>
</feature>
<gene>
    <name evidence="3" type="ORF">TRIUR3_26422</name>
</gene>